<keyword evidence="4" id="KW-1185">Reference proteome</keyword>
<evidence type="ECO:0000256" key="1">
    <source>
        <dbReference type="SAM" id="MobiDB-lite"/>
    </source>
</evidence>
<evidence type="ECO:0000313" key="4">
    <source>
        <dbReference type="Proteomes" id="UP000481583"/>
    </source>
</evidence>
<feature type="chain" id="PRO_5026322610" evidence="2">
    <location>
        <begin position="27"/>
        <end position="312"/>
    </location>
</feature>
<protein>
    <submittedName>
        <fullName evidence="3">ATP/GTP-binding protein</fullName>
    </submittedName>
</protein>
<gene>
    <name evidence="3" type="ORF">G5C51_04665</name>
</gene>
<comment type="caution">
    <text evidence="3">The sequence shown here is derived from an EMBL/GenBank/DDBJ whole genome shotgun (WGS) entry which is preliminary data.</text>
</comment>
<dbReference type="Proteomes" id="UP000481583">
    <property type="component" value="Unassembled WGS sequence"/>
</dbReference>
<reference evidence="3 4" key="1">
    <citation type="submission" date="2020-02" db="EMBL/GenBank/DDBJ databases">
        <title>Whole-genome analyses of novel actinobacteria.</title>
        <authorList>
            <person name="Sahin N."/>
        </authorList>
    </citation>
    <scope>NUCLEOTIDE SEQUENCE [LARGE SCALE GENOMIC DNA]</scope>
    <source>
        <strain evidence="3 4">A7024</strain>
    </source>
</reference>
<feature type="region of interest" description="Disordered" evidence="1">
    <location>
        <begin position="28"/>
        <end position="74"/>
    </location>
</feature>
<keyword evidence="2" id="KW-0732">Signal</keyword>
<feature type="signal peptide" evidence="2">
    <location>
        <begin position="1"/>
        <end position="26"/>
    </location>
</feature>
<name>A0A6G4TW21_9ACTN</name>
<feature type="region of interest" description="Disordered" evidence="1">
    <location>
        <begin position="250"/>
        <end position="271"/>
    </location>
</feature>
<evidence type="ECO:0000256" key="2">
    <source>
        <dbReference type="SAM" id="SignalP"/>
    </source>
</evidence>
<dbReference type="AlphaFoldDB" id="A0A6G4TW21"/>
<dbReference type="EMBL" id="JAAKZV010000010">
    <property type="protein sequence ID" value="NGN63201.1"/>
    <property type="molecule type" value="Genomic_DNA"/>
</dbReference>
<proteinExistence type="predicted"/>
<sequence length="312" mass="32235">MLTRTTSTLAAIVTAVVLILAGSAHAQDDPSIAPPSGQCENKDDVCWNVTDPGKDGGKKPAGQKGSTGGGKKQKCVVGDKPVPCYSKDFGYYSHGCYLKKADPQPPASDPAWDGHKPGDGYVVEETCFGAGGQTQTLGWMAEAPGPGAAVDPAVLAQEALGKMTLKPADIHVAPKPGNKGVVGLPVWVWTTKSETTWGPNTASASAGGVTVTVTAKVKNIRWSMGDGSSVTCSTPGKAYKAAYGKRVPDEARGECGTDGYTQPSSTKDGGKYTITATSTWAVEWTGGGQSGELTETRQAQAQVTIAEMQVLN</sequence>
<evidence type="ECO:0000313" key="3">
    <source>
        <dbReference type="EMBL" id="NGN63201.1"/>
    </source>
</evidence>
<accession>A0A6G4TW21</accession>
<organism evidence="3 4">
    <name type="scientific">Streptomyces coryli</name>
    <dbReference type="NCBI Taxonomy" id="1128680"/>
    <lineage>
        <taxon>Bacteria</taxon>
        <taxon>Bacillati</taxon>
        <taxon>Actinomycetota</taxon>
        <taxon>Actinomycetes</taxon>
        <taxon>Kitasatosporales</taxon>
        <taxon>Streptomycetaceae</taxon>
        <taxon>Streptomyces</taxon>
    </lineage>
</organism>
<dbReference type="RefSeq" id="WP_165232094.1">
    <property type="nucleotide sequence ID" value="NZ_JAAKZV010000010.1"/>
</dbReference>